<reference evidence="2 3" key="1">
    <citation type="submission" date="2016-03" db="EMBL/GenBank/DDBJ databases">
        <authorList>
            <person name="Ploux O."/>
        </authorList>
    </citation>
    <scope>NUCLEOTIDE SEQUENCE [LARGE SCALE GENOMIC DNA]</scope>
    <source>
        <strain evidence="2 3">UAMH 11012</strain>
    </source>
</reference>
<dbReference type="Proteomes" id="UP000184330">
    <property type="component" value="Unassembled WGS sequence"/>
</dbReference>
<feature type="chain" id="PRO_5011956407" description="Glycoside hydrolase family 39 protein" evidence="1">
    <location>
        <begin position="20"/>
        <end position="462"/>
    </location>
</feature>
<evidence type="ECO:0000313" key="3">
    <source>
        <dbReference type="Proteomes" id="UP000184330"/>
    </source>
</evidence>
<sequence length="462" mass="52345">MKQSSFANLLFRSLAAAAAILPPSDNTTVTVDLSRTRGASKHWGSGFIYGIPDTRDQIPDYYYEDMKFQYGRAGGAQMGAPNRGWIWGLDEYYGRLNSTLSNYFTCRKYGASFIILPHDVWGTDNANSSTFWPGDNGDWTDYSNFVLQLMSDMKARGATEGLVWDVWNEPDIGIFWDRPLQQWIDLYILTHKILRSDPEFDVVEISGPTLAFRPLPDNPWWTLWLDQIAGNDTVPDQYAYHLEGITTQIDNDLQYTNASLKALLETYNLPERQININEYANWEEQVPASAAWWLSRFERYDAWGLRGNWEGGTALHDLMANLLTKTVNAFIYNATDYVPAPEYPVYTYYATNMTGLRATTTGSTDRQFDAYATIDNKVRILAGSRLITGNWTVVVEHLDAVSLPRSGCVEVKTWAFIGTSVWDIVTSPVDLGISKLDYVGSTLVIQIVQNDTYTAYAFEFDV</sequence>
<accession>A0A1L7XAH8</accession>
<name>A0A1L7XAH8_9HELO</name>
<evidence type="ECO:0008006" key="4">
    <source>
        <dbReference type="Google" id="ProtNLM"/>
    </source>
</evidence>
<organism evidence="2 3">
    <name type="scientific">Phialocephala subalpina</name>
    <dbReference type="NCBI Taxonomy" id="576137"/>
    <lineage>
        <taxon>Eukaryota</taxon>
        <taxon>Fungi</taxon>
        <taxon>Dikarya</taxon>
        <taxon>Ascomycota</taxon>
        <taxon>Pezizomycotina</taxon>
        <taxon>Leotiomycetes</taxon>
        <taxon>Helotiales</taxon>
        <taxon>Mollisiaceae</taxon>
        <taxon>Phialocephala</taxon>
        <taxon>Phialocephala fortinii species complex</taxon>
    </lineage>
</organism>
<keyword evidence="3" id="KW-1185">Reference proteome</keyword>
<gene>
    <name evidence="2" type="ORF">PAC_11883</name>
</gene>
<evidence type="ECO:0000256" key="1">
    <source>
        <dbReference type="SAM" id="SignalP"/>
    </source>
</evidence>
<protein>
    <recommendedName>
        <fullName evidence="4">Glycoside hydrolase family 39 protein</fullName>
    </recommendedName>
</protein>
<evidence type="ECO:0000313" key="2">
    <source>
        <dbReference type="EMBL" id="CZR61986.1"/>
    </source>
</evidence>
<dbReference type="AlphaFoldDB" id="A0A1L7XAH8"/>
<feature type="signal peptide" evidence="1">
    <location>
        <begin position="1"/>
        <end position="19"/>
    </location>
</feature>
<dbReference type="SUPFAM" id="SSF51445">
    <property type="entry name" value="(Trans)glycosidases"/>
    <property type="match status" value="1"/>
</dbReference>
<dbReference type="Gene3D" id="3.20.20.80">
    <property type="entry name" value="Glycosidases"/>
    <property type="match status" value="1"/>
</dbReference>
<dbReference type="OrthoDB" id="3445803at2759"/>
<dbReference type="STRING" id="576137.A0A1L7XAH8"/>
<proteinExistence type="predicted"/>
<dbReference type="EMBL" id="FJOG01000019">
    <property type="protein sequence ID" value="CZR61986.1"/>
    <property type="molecule type" value="Genomic_DNA"/>
</dbReference>
<keyword evidence="1" id="KW-0732">Signal</keyword>
<dbReference type="InterPro" id="IPR017853">
    <property type="entry name" value="GH"/>
</dbReference>